<name>A0AAV1C7U5_OLDCO</name>
<proteinExistence type="predicted"/>
<dbReference type="GO" id="GO:0006952">
    <property type="term" value="P:defense response"/>
    <property type="evidence" value="ECO:0007669"/>
    <property type="project" value="InterPro"/>
</dbReference>
<feature type="domain" description="C2" evidence="2">
    <location>
        <begin position="1"/>
        <end position="115"/>
    </location>
</feature>
<dbReference type="Pfam" id="PF00168">
    <property type="entry name" value="C2"/>
    <property type="match status" value="1"/>
</dbReference>
<dbReference type="InterPro" id="IPR035892">
    <property type="entry name" value="C2_domain_sf"/>
</dbReference>
<evidence type="ECO:0000259" key="2">
    <source>
        <dbReference type="PROSITE" id="PS50004"/>
    </source>
</evidence>
<dbReference type="PANTHER" id="PTHR32246">
    <property type="entry name" value="INGRESSION PROTEIN FIC1"/>
    <property type="match status" value="1"/>
</dbReference>
<dbReference type="AlphaFoldDB" id="A0AAV1C7U5"/>
<dbReference type="EMBL" id="OX459118">
    <property type="protein sequence ID" value="CAI9090975.1"/>
    <property type="molecule type" value="Genomic_DNA"/>
</dbReference>
<keyword evidence="4" id="KW-1185">Reference proteome</keyword>
<dbReference type="Proteomes" id="UP001161247">
    <property type="component" value="Chromosome 1"/>
</dbReference>
<dbReference type="SUPFAM" id="SSF49562">
    <property type="entry name" value="C2 domain (Calcium/lipid-binding domain, CaLB)"/>
    <property type="match status" value="1"/>
</dbReference>
<dbReference type="InterPro" id="IPR000008">
    <property type="entry name" value="C2_dom"/>
</dbReference>
<evidence type="ECO:0000313" key="3">
    <source>
        <dbReference type="EMBL" id="CAI9090975.1"/>
    </source>
</evidence>
<feature type="region of interest" description="Disordered" evidence="1">
    <location>
        <begin position="157"/>
        <end position="185"/>
    </location>
</feature>
<dbReference type="Gene3D" id="2.60.40.150">
    <property type="entry name" value="C2 domain"/>
    <property type="match status" value="1"/>
</dbReference>
<dbReference type="CDD" id="cd04051">
    <property type="entry name" value="C2_SRC2_like"/>
    <property type="match status" value="1"/>
</dbReference>
<feature type="compositionally biased region" description="Basic residues" evidence="1">
    <location>
        <begin position="334"/>
        <end position="344"/>
    </location>
</feature>
<dbReference type="InterPro" id="IPR044750">
    <property type="entry name" value="C2_SRC2/BAP"/>
</dbReference>
<feature type="compositionally biased region" description="Basic and acidic residues" evidence="1">
    <location>
        <begin position="166"/>
        <end position="185"/>
    </location>
</feature>
<dbReference type="PANTHER" id="PTHR32246:SF152">
    <property type="entry name" value="C2 DOMAIN-CONTAINING PROTEIN"/>
    <property type="match status" value="1"/>
</dbReference>
<gene>
    <name evidence="3" type="ORF">OLC1_LOCUS3012</name>
</gene>
<feature type="region of interest" description="Disordered" evidence="1">
    <location>
        <begin position="325"/>
        <end position="349"/>
    </location>
</feature>
<accession>A0AAV1C7U5</accession>
<feature type="region of interest" description="Disordered" evidence="1">
    <location>
        <begin position="272"/>
        <end position="308"/>
    </location>
</feature>
<evidence type="ECO:0000256" key="1">
    <source>
        <dbReference type="SAM" id="MobiDB-lite"/>
    </source>
</evidence>
<sequence length="399" mass="44511">MAVTQPPFKILEIIVSSAQELPPVSKMLRTFTVAWIHPDQKLSTRIDHHGHTNPTWNYKLVFRVDDKFLRNETACVTFEIYNVAWLRDLPIGTAYLFINHIAPPLVQNSPATRPVSLYIRRPTGHLQGILHVGVSLIDNNVPPSPLASELSALAIENQDSSEKDDDPSLEKQNSIRDSEKEIEKVDETVNPVLQKQPSVHGYGEISIKKDGKESKGGLKTMLKNKSFASTHVSSVTIMHPLPSEVALSLKKGFYAADGDEYGSSIFENWSEPSDRNSVGLRSRDGKWRMESTTSSTLDSDILMPTDEKPPLKIDKAPIVIEKTPLMPKVQQGHKPSRPKRRKNSGGKGAGGGLFSCFGKGFEFTFAYGSKTAKNTIPKIPRHEKLHVTHPDSRMHRFHI</sequence>
<reference evidence="3" key="1">
    <citation type="submission" date="2023-03" db="EMBL/GenBank/DDBJ databases">
        <authorList>
            <person name="Julca I."/>
        </authorList>
    </citation>
    <scope>NUCLEOTIDE SEQUENCE</scope>
</reference>
<organism evidence="3 4">
    <name type="scientific">Oldenlandia corymbosa var. corymbosa</name>
    <dbReference type="NCBI Taxonomy" id="529605"/>
    <lineage>
        <taxon>Eukaryota</taxon>
        <taxon>Viridiplantae</taxon>
        <taxon>Streptophyta</taxon>
        <taxon>Embryophyta</taxon>
        <taxon>Tracheophyta</taxon>
        <taxon>Spermatophyta</taxon>
        <taxon>Magnoliopsida</taxon>
        <taxon>eudicotyledons</taxon>
        <taxon>Gunneridae</taxon>
        <taxon>Pentapetalae</taxon>
        <taxon>asterids</taxon>
        <taxon>lamiids</taxon>
        <taxon>Gentianales</taxon>
        <taxon>Rubiaceae</taxon>
        <taxon>Rubioideae</taxon>
        <taxon>Spermacoceae</taxon>
        <taxon>Hedyotis-Oldenlandia complex</taxon>
        <taxon>Oldenlandia</taxon>
    </lineage>
</organism>
<dbReference type="PROSITE" id="PS50004">
    <property type="entry name" value="C2"/>
    <property type="match status" value="1"/>
</dbReference>
<protein>
    <submittedName>
        <fullName evidence="3">OLC1v1025881C1</fullName>
    </submittedName>
</protein>
<evidence type="ECO:0000313" key="4">
    <source>
        <dbReference type="Proteomes" id="UP001161247"/>
    </source>
</evidence>